<comment type="caution">
    <text evidence="5">The sequence shown here is derived from an EMBL/GenBank/DDBJ whole genome shotgun (WGS) entry which is preliminary data.</text>
</comment>
<evidence type="ECO:0000259" key="4">
    <source>
        <dbReference type="Pfam" id="PF13193"/>
    </source>
</evidence>
<dbReference type="Pfam" id="PF00501">
    <property type="entry name" value="AMP-binding"/>
    <property type="match status" value="1"/>
</dbReference>
<feature type="domain" description="AMP-dependent synthetase/ligase" evidence="3">
    <location>
        <begin position="10"/>
        <end position="367"/>
    </location>
</feature>
<dbReference type="InterPro" id="IPR045851">
    <property type="entry name" value="AMP-bd_C_sf"/>
</dbReference>
<comment type="similarity">
    <text evidence="1">Belongs to the ATP-dependent AMP-binding enzyme family.</text>
</comment>
<name>A0ABW4DLW4_9LACO</name>
<dbReference type="InterPro" id="IPR000873">
    <property type="entry name" value="AMP-dep_synth/lig_dom"/>
</dbReference>
<evidence type="ECO:0000313" key="6">
    <source>
        <dbReference type="Proteomes" id="UP001597244"/>
    </source>
</evidence>
<dbReference type="Pfam" id="PF13193">
    <property type="entry name" value="AMP-binding_C"/>
    <property type="match status" value="1"/>
</dbReference>
<reference evidence="6" key="1">
    <citation type="journal article" date="2019" name="Int. J. Syst. Evol. Microbiol.">
        <title>The Global Catalogue of Microorganisms (GCM) 10K type strain sequencing project: providing services to taxonomists for standard genome sequencing and annotation.</title>
        <authorList>
            <consortium name="The Broad Institute Genomics Platform"/>
            <consortium name="The Broad Institute Genome Sequencing Center for Infectious Disease"/>
            <person name="Wu L."/>
            <person name="Ma J."/>
        </authorList>
    </citation>
    <scope>NUCLEOTIDE SEQUENCE [LARGE SCALE GENOMIC DNA]</scope>
    <source>
        <strain evidence="6">CCM 8951</strain>
    </source>
</reference>
<evidence type="ECO:0000313" key="5">
    <source>
        <dbReference type="EMBL" id="MFD1465654.1"/>
    </source>
</evidence>
<dbReference type="EMBL" id="JBHTOF010000071">
    <property type="protein sequence ID" value="MFD1465654.1"/>
    <property type="molecule type" value="Genomic_DNA"/>
</dbReference>
<dbReference type="RefSeq" id="WP_164506644.1">
    <property type="nucleotide sequence ID" value="NZ_JBHTOF010000071.1"/>
</dbReference>
<dbReference type="Gene3D" id="3.30.300.30">
    <property type="match status" value="1"/>
</dbReference>
<dbReference type="PROSITE" id="PS00455">
    <property type="entry name" value="AMP_BINDING"/>
    <property type="match status" value="1"/>
</dbReference>
<accession>A0ABW4DLW4</accession>
<gene>
    <name evidence="5" type="ORF">ACFQ4L_06120</name>
</gene>
<dbReference type="PANTHER" id="PTHR43201">
    <property type="entry name" value="ACYL-COA SYNTHETASE"/>
    <property type="match status" value="1"/>
</dbReference>
<proteinExistence type="inferred from homology"/>
<keyword evidence="6" id="KW-1185">Reference proteome</keyword>
<dbReference type="InterPro" id="IPR020845">
    <property type="entry name" value="AMP-binding_CS"/>
</dbReference>
<feature type="domain" description="AMP-binding enzyme C-terminal" evidence="4">
    <location>
        <begin position="416"/>
        <end position="495"/>
    </location>
</feature>
<dbReference type="SUPFAM" id="SSF56801">
    <property type="entry name" value="Acetyl-CoA synthetase-like"/>
    <property type="match status" value="1"/>
</dbReference>
<sequence length="514" mass="56975">MSQLTDLIEQKLNEATDKQIIKDLATDEWLTKQELNDKIAEAVQKLQELNVTAGDLVLISRENTVEHIIVYLAALKLRAVIYAVNPNMTAAELGDIINAHQYAALLLSKNHEQLVADHKLSPLTFEPVALTSKLNLWTVSGQTQTDELRPKLKAPTNDESRYAILLYTSGTTGKPKGVGLTHQQVYAEVQNVISAHRLNVEETTLLCMPLFHINAQVIAFLSTICSGGQIVLAQKFSASRFWGWINDNHVTWVSAAPAMISILLKRDGEGTAPSYLRFVRSASAPLAPTFAQEFEKRFNVPVIQSYGMTEAASQICVNPLPPLEHKVGSVGLPVGVELQIMDADDQPLPHNQIGEICIRGANVVTEYIEALNQDDFRNDWFHTGDVGYQDVDGYVFIVGRSKELINRSGDKISPYEIEDVIDQLPFVAQAAAVGHPDDLYGETVALYVMLTEDATQPVGDYIAQIKDYAQQKLSRFKWPTIIAVVDELPTSATGKIQRTKVKQLVKNHQLALRN</sequence>
<keyword evidence="2" id="KW-0436">Ligase</keyword>
<dbReference type="InterPro" id="IPR042099">
    <property type="entry name" value="ANL_N_sf"/>
</dbReference>
<evidence type="ECO:0000259" key="3">
    <source>
        <dbReference type="Pfam" id="PF00501"/>
    </source>
</evidence>
<organism evidence="5 6">
    <name type="scientific">Lapidilactobacillus mulanensis</name>
    <dbReference type="NCBI Taxonomy" id="2485999"/>
    <lineage>
        <taxon>Bacteria</taxon>
        <taxon>Bacillati</taxon>
        <taxon>Bacillota</taxon>
        <taxon>Bacilli</taxon>
        <taxon>Lactobacillales</taxon>
        <taxon>Lactobacillaceae</taxon>
        <taxon>Lapidilactobacillus</taxon>
    </lineage>
</organism>
<dbReference type="PANTHER" id="PTHR43201:SF5">
    <property type="entry name" value="MEDIUM-CHAIN ACYL-COA LIGASE ACSF2, MITOCHONDRIAL"/>
    <property type="match status" value="1"/>
</dbReference>
<protein>
    <submittedName>
        <fullName evidence="5">AMP-binding protein</fullName>
    </submittedName>
</protein>
<dbReference type="InterPro" id="IPR025110">
    <property type="entry name" value="AMP-bd_C"/>
</dbReference>
<evidence type="ECO:0000256" key="2">
    <source>
        <dbReference type="ARBA" id="ARBA00022598"/>
    </source>
</evidence>
<evidence type="ECO:0000256" key="1">
    <source>
        <dbReference type="ARBA" id="ARBA00006432"/>
    </source>
</evidence>
<dbReference type="Proteomes" id="UP001597244">
    <property type="component" value="Unassembled WGS sequence"/>
</dbReference>
<dbReference type="Gene3D" id="3.40.50.12780">
    <property type="entry name" value="N-terminal domain of ligase-like"/>
    <property type="match status" value="1"/>
</dbReference>